<evidence type="ECO:0000313" key="6">
    <source>
        <dbReference type="Proteomes" id="UP000823877"/>
    </source>
</evidence>
<keyword evidence="3" id="KW-0812">Transmembrane</keyword>
<evidence type="ECO:0000256" key="3">
    <source>
        <dbReference type="SAM" id="Phobius"/>
    </source>
</evidence>
<dbReference type="PANTHER" id="PTHR22916:SF51">
    <property type="entry name" value="GLYCOSYLTRANSFERASE EPSH-RELATED"/>
    <property type="match status" value="1"/>
</dbReference>
<feature type="transmembrane region" description="Helical" evidence="3">
    <location>
        <begin position="302"/>
        <end position="325"/>
    </location>
</feature>
<dbReference type="GO" id="GO:0016757">
    <property type="term" value="F:glycosyltransferase activity"/>
    <property type="evidence" value="ECO:0007669"/>
    <property type="project" value="UniProtKB-KW"/>
</dbReference>
<dbReference type="EC" id="2.4.-.-" evidence="5"/>
<proteinExistence type="predicted"/>
<feature type="domain" description="Glycosyltransferase 2-like" evidence="4">
    <location>
        <begin position="5"/>
        <end position="133"/>
    </location>
</feature>
<feature type="transmembrane region" description="Helical" evidence="3">
    <location>
        <begin position="255"/>
        <end position="273"/>
    </location>
</feature>
<dbReference type="InterPro" id="IPR001173">
    <property type="entry name" value="Glyco_trans_2-like"/>
</dbReference>
<keyword evidence="2 5" id="KW-0808">Transferase</keyword>
<evidence type="ECO:0000313" key="5">
    <source>
        <dbReference type="EMBL" id="HJB74992.1"/>
    </source>
</evidence>
<name>A0A9D2MI28_9FIRM</name>
<evidence type="ECO:0000256" key="1">
    <source>
        <dbReference type="ARBA" id="ARBA00022676"/>
    </source>
</evidence>
<dbReference type="Gene3D" id="3.90.550.10">
    <property type="entry name" value="Spore Coat Polysaccharide Biosynthesis Protein SpsA, Chain A"/>
    <property type="match status" value="1"/>
</dbReference>
<accession>A0A9D2MI28</accession>
<dbReference type="InterPro" id="IPR029044">
    <property type="entry name" value="Nucleotide-diphossugar_trans"/>
</dbReference>
<dbReference type="CDD" id="cd00761">
    <property type="entry name" value="Glyco_tranf_GTA_type"/>
    <property type="match status" value="1"/>
</dbReference>
<reference evidence="5" key="1">
    <citation type="journal article" date="2021" name="PeerJ">
        <title>Extensive microbial diversity within the chicken gut microbiome revealed by metagenomics and culture.</title>
        <authorList>
            <person name="Gilroy R."/>
            <person name="Ravi A."/>
            <person name="Getino M."/>
            <person name="Pursley I."/>
            <person name="Horton D.L."/>
            <person name="Alikhan N.F."/>
            <person name="Baker D."/>
            <person name="Gharbi K."/>
            <person name="Hall N."/>
            <person name="Watson M."/>
            <person name="Adriaenssens E.M."/>
            <person name="Foster-Nyarko E."/>
            <person name="Jarju S."/>
            <person name="Secka A."/>
            <person name="Antonio M."/>
            <person name="Oren A."/>
            <person name="Chaudhuri R.R."/>
            <person name="La Ragione R."/>
            <person name="Hildebrand F."/>
            <person name="Pallen M.J."/>
        </authorList>
    </citation>
    <scope>NUCLEOTIDE SEQUENCE</scope>
    <source>
        <strain evidence="5">CHK188-16595</strain>
    </source>
</reference>
<gene>
    <name evidence="5" type="ORF">IAA37_04870</name>
</gene>
<dbReference type="PANTHER" id="PTHR22916">
    <property type="entry name" value="GLYCOSYLTRANSFERASE"/>
    <property type="match status" value="1"/>
</dbReference>
<keyword evidence="3" id="KW-1133">Transmembrane helix</keyword>
<dbReference type="EMBL" id="DWXN01000010">
    <property type="protein sequence ID" value="HJB74992.1"/>
    <property type="molecule type" value="Genomic_DNA"/>
</dbReference>
<dbReference type="AlphaFoldDB" id="A0A9D2MI28"/>
<dbReference type="Proteomes" id="UP000823877">
    <property type="component" value="Unassembled WGS sequence"/>
</dbReference>
<comment type="caution">
    <text evidence="5">The sequence shown here is derived from an EMBL/GenBank/DDBJ whole genome shotgun (WGS) entry which is preliminary data.</text>
</comment>
<sequence>MPRFSIIVPVYNVEQYLAECVESVLAQTFTDWEMILVDDGSPDNCPRLCDEWAGKDARIKVVHKKNGGASSARNVGIRESGGEYILFLDSDDFYNDKDALKTFDDKLKENETDVLIFGCTDFNMNTGKTIVSRTGYDLDLIGKHNYIDTLHYLLSSKMIPGGPTIFCVKKSIIVNNDIHFKEGIQDEDYDFVLSIFISCQSIGAINDPFYSYRKGRLDSVTGSSNIKMICGIEYTVNKWLEQSQKIHNEMIKKDVLNYVAFIYSTGFVICGRMKRKTRKDALKIMNRYTAVLKYAYWIKPKITFAAVKLLGANLFSVLAAKYFIISHI</sequence>
<evidence type="ECO:0000259" key="4">
    <source>
        <dbReference type="Pfam" id="PF00535"/>
    </source>
</evidence>
<evidence type="ECO:0000256" key="2">
    <source>
        <dbReference type="ARBA" id="ARBA00022679"/>
    </source>
</evidence>
<protein>
    <submittedName>
        <fullName evidence="5">Glycosyltransferase</fullName>
        <ecNumber evidence="5">2.4.-.-</ecNumber>
    </submittedName>
</protein>
<dbReference type="Pfam" id="PF00535">
    <property type="entry name" value="Glycos_transf_2"/>
    <property type="match status" value="1"/>
</dbReference>
<keyword evidence="1 5" id="KW-0328">Glycosyltransferase</keyword>
<organism evidence="5 6">
    <name type="scientific">Candidatus Eubacterium faecale</name>
    <dbReference type="NCBI Taxonomy" id="2838568"/>
    <lineage>
        <taxon>Bacteria</taxon>
        <taxon>Bacillati</taxon>
        <taxon>Bacillota</taxon>
        <taxon>Clostridia</taxon>
        <taxon>Eubacteriales</taxon>
        <taxon>Eubacteriaceae</taxon>
        <taxon>Eubacterium</taxon>
    </lineage>
</organism>
<dbReference type="SUPFAM" id="SSF53448">
    <property type="entry name" value="Nucleotide-diphospho-sugar transferases"/>
    <property type="match status" value="1"/>
</dbReference>
<reference evidence="5" key="2">
    <citation type="submission" date="2021-04" db="EMBL/GenBank/DDBJ databases">
        <authorList>
            <person name="Gilroy R."/>
        </authorList>
    </citation>
    <scope>NUCLEOTIDE SEQUENCE</scope>
    <source>
        <strain evidence="5">CHK188-16595</strain>
    </source>
</reference>
<keyword evidence="3" id="KW-0472">Membrane</keyword>